<feature type="region of interest" description="Disordered" evidence="1">
    <location>
        <begin position="1"/>
        <end position="40"/>
    </location>
</feature>
<keyword evidence="3" id="KW-1185">Reference proteome</keyword>
<organism evidence="2 3">
    <name type="scientific">Acaryochloris thomasi RCC1774</name>
    <dbReference type="NCBI Taxonomy" id="1764569"/>
    <lineage>
        <taxon>Bacteria</taxon>
        <taxon>Bacillati</taxon>
        <taxon>Cyanobacteriota</taxon>
        <taxon>Cyanophyceae</taxon>
        <taxon>Acaryochloridales</taxon>
        <taxon>Acaryochloridaceae</taxon>
        <taxon>Acaryochloris</taxon>
        <taxon>Acaryochloris thomasi</taxon>
    </lineage>
</organism>
<dbReference type="AlphaFoldDB" id="A0A2W1JG14"/>
<dbReference type="Proteomes" id="UP000248857">
    <property type="component" value="Unassembled WGS sequence"/>
</dbReference>
<feature type="compositionally biased region" description="Acidic residues" evidence="1">
    <location>
        <begin position="17"/>
        <end position="26"/>
    </location>
</feature>
<accession>A0A2W1JG14</accession>
<proteinExistence type="predicted"/>
<evidence type="ECO:0000313" key="2">
    <source>
        <dbReference type="EMBL" id="PZD72508.1"/>
    </source>
</evidence>
<dbReference type="EMBL" id="PQWO01000010">
    <property type="protein sequence ID" value="PZD72508.1"/>
    <property type="molecule type" value="Genomic_DNA"/>
</dbReference>
<gene>
    <name evidence="2" type="ORF">C1752_03581</name>
</gene>
<reference evidence="2 3" key="1">
    <citation type="journal article" date="2018" name="Sci. Rep.">
        <title>A novel species of the marine cyanobacterium Acaryochloris with a unique pigment content and lifestyle.</title>
        <authorList>
            <person name="Partensky F."/>
            <person name="Six C."/>
            <person name="Ratin M."/>
            <person name="Garczarek L."/>
            <person name="Vaulot D."/>
            <person name="Probert I."/>
            <person name="Calteau A."/>
            <person name="Gourvil P."/>
            <person name="Marie D."/>
            <person name="Grebert T."/>
            <person name="Bouchier C."/>
            <person name="Le Panse S."/>
            <person name="Gachenot M."/>
            <person name="Rodriguez F."/>
            <person name="Garrido J.L."/>
        </authorList>
    </citation>
    <scope>NUCLEOTIDE SEQUENCE [LARGE SCALE GENOMIC DNA]</scope>
    <source>
        <strain evidence="2 3">RCC1774</strain>
    </source>
</reference>
<comment type="caution">
    <text evidence="2">The sequence shown here is derived from an EMBL/GenBank/DDBJ whole genome shotgun (WGS) entry which is preliminary data.</text>
</comment>
<protein>
    <submittedName>
        <fullName evidence="2">Uncharacterized protein</fullName>
    </submittedName>
</protein>
<evidence type="ECO:0000313" key="3">
    <source>
        <dbReference type="Proteomes" id="UP000248857"/>
    </source>
</evidence>
<sequence length="109" mass="11335">MYHSLRGSVQANCLPEEGAEEADLNDTGEALKDGGGSVAGPGLDENVLLKNSMPESVNIDIAAENASAFFIADLIDMIEVMTALTCTTIAMTSASIASQTTSSKAFFND</sequence>
<name>A0A2W1JG14_9CYAN</name>
<evidence type="ECO:0000256" key="1">
    <source>
        <dbReference type="SAM" id="MobiDB-lite"/>
    </source>
</evidence>